<accession>A0A0P6BF11</accession>
<evidence type="ECO:0000313" key="2">
    <source>
        <dbReference type="Proteomes" id="UP000076858"/>
    </source>
</evidence>
<dbReference type="Proteomes" id="UP000076858">
    <property type="component" value="Unassembled WGS sequence"/>
</dbReference>
<dbReference type="EMBL" id="LRGB01000568">
    <property type="protein sequence ID" value="KZS18045.1"/>
    <property type="molecule type" value="Genomic_DNA"/>
</dbReference>
<dbReference type="AlphaFoldDB" id="A0A0P6BF11"/>
<proteinExistence type="predicted"/>
<sequence length="86" mass="9882">MEELIDEFNGPFFFSSLFLVAKCQCVVTQKRRHSCHKASQQSEDLKQHGTRSLISGPSFPCKSLSIVITRRFLFCFAIVQLFKSHI</sequence>
<keyword evidence="2" id="KW-1185">Reference proteome</keyword>
<name>A0A0P6BF11_9CRUS</name>
<gene>
    <name evidence="1" type="ORF">APZ42_016076</name>
</gene>
<reference evidence="1 2" key="1">
    <citation type="submission" date="2016-03" db="EMBL/GenBank/DDBJ databases">
        <title>EvidentialGene: Evidence-directed Construction of Genes on Genomes.</title>
        <authorList>
            <person name="Gilbert D.G."/>
            <person name="Choi J.-H."/>
            <person name="Mockaitis K."/>
            <person name="Colbourne J."/>
            <person name="Pfrender M."/>
        </authorList>
    </citation>
    <scope>NUCLEOTIDE SEQUENCE [LARGE SCALE GENOMIC DNA]</scope>
    <source>
        <strain evidence="1 2">Xinb3</strain>
        <tissue evidence="1">Complete organism</tissue>
    </source>
</reference>
<protein>
    <submittedName>
        <fullName evidence="1">Uncharacterized protein</fullName>
    </submittedName>
</protein>
<organism evidence="1 2">
    <name type="scientific">Daphnia magna</name>
    <dbReference type="NCBI Taxonomy" id="35525"/>
    <lineage>
        <taxon>Eukaryota</taxon>
        <taxon>Metazoa</taxon>
        <taxon>Ecdysozoa</taxon>
        <taxon>Arthropoda</taxon>
        <taxon>Crustacea</taxon>
        <taxon>Branchiopoda</taxon>
        <taxon>Diplostraca</taxon>
        <taxon>Cladocera</taxon>
        <taxon>Anomopoda</taxon>
        <taxon>Daphniidae</taxon>
        <taxon>Daphnia</taxon>
    </lineage>
</organism>
<comment type="caution">
    <text evidence="1">The sequence shown here is derived from an EMBL/GenBank/DDBJ whole genome shotgun (WGS) entry which is preliminary data.</text>
</comment>
<evidence type="ECO:0000313" key="1">
    <source>
        <dbReference type="EMBL" id="KZS18045.1"/>
    </source>
</evidence>